<dbReference type="InterPro" id="IPR017853">
    <property type="entry name" value="GH"/>
</dbReference>
<keyword evidence="4" id="KW-1185">Reference proteome</keyword>
<keyword evidence="1" id="KW-0732">Signal</keyword>
<feature type="domain" description="Glycoside-hydrolase family GH114 TIM-barrel" evidence="2">
    <location>
        <begin position="69"/>
        <end position="288"/>
    </location>
</feature>
<dbReference type="EMBL" id="CP024199">
    <property type="protein sequence ID" value="AUG54785.1"/>
    <property type="molecule type" value="Genomic_DNA"/>
</dbReference>
<dbReference type="InterPro" id="IPR013785">
    <property type="entry name" value="Aldolase_TIM"/>
</dbReference>
<accession>A0ABN5FJ57</accession>
<sequence>MRRTKTAKSDHDQRQNLLRIWTRTAINTGIMASAAMLLCLNANGAQAGETKASDTKAAAKWQAVPDWAFFWQLQGNVTPAKGSRVVDSDLFDTPASQVVKWRKQGLYPVCYVNVGAFEDWRDDASDFPEDVIGAAYDGWDGERWLDISQYWAFNQIIEARLDLCASKGFLAVEPDNIDGYDNETGFDISRDDQLAYLRWLTEQAHQRGLAIGQKNAPDLIGDLVDEMDFALLESAWRDGFLEDFSPYRNQNKPVFAVEYREDGASLKKMCGDISQQGFIGVLADYDLSGHIENCR</sequence>
<dbReference type="PANTHER" id="PTHR35273:SF2">
    <property type="entry name" value="ALPHA-GALACTOSIDASE"/>
    <property type="match status" value="1"/>
</dbReference>
<dbReference type="Pfam" id="PF03537">
    <property type="entry name" value="Glyco_hydro_114"/>
    <property type="match status" value="1"/>
</dbReference>
<name>A0ABN5FJ57_9PROT</name>
<proteinExistence type="predicted"/>
<reference evidence="3 4" key="1">
    <citation type="submission" date="2017-10" db="EMBL/GenBank/DDBJ databases">
        <title>Biodiversity and function of Thalassospira species in the particle-attached aromatic-hydrocarbon-degrading consortia from the surface seawater of the China South Sea.</title>
        <authorList>
            <person name="Dong C."/>
            <person name="Liu R."/>
            <person name="Shao Z."/>
        </authorList>
    </citation>
    <scope>NUCLEOTIDE SEQUENCE [LARGE SCALE GENOMIC DNA]</scope>
    <source>
        <strain evidence="3 4">CSC3H3</strain>
    </source>
</reference>
<protein>
    <recommendedName>
        <fullName evidence="2">Glycoside-hydrolase family GH114 TIM-barrel domain-containing protein</fullName>
    </recommendedName>
</protein>
<dbReference type="Gene3D" id="3.20.20.70">
    <property type="entry name" value="Aldolase class I"/>
    <property type="match status" value="1"/>
</dbReference>
<dbReference type="Proteomes" id="UP000233458">
    <property type="component" value="Chromosome"/>
</dbReference>
<organism evidence="3 4">
    <name type="scientific">Thalassospira marina</name>
    <dbReference type="NCBI Taxonomy" id="2048283"/>
    <lineage>
        <taxon>Bacteria</taxon>
        <taxon>Pseudomonadati</taxon>
        <taxon>Pseudomonadota</taxon>
        <taxon>Alphaproteobacteria</taxon>
        <taxon>Rhodospirillales</taxon>
        <taxon>Thalassospiraceae</taxon>
        <taxon>Thalassospira</taxon>
    </lineage>
</organism>
<evidence type="ECO:0000259" key="2">
    <source>
        <dbReference type="Pfam" id="PF03537"/>
    </source>
</evidence>
<dbReference type="PANTHER" id="PTHR35273">
    <property type="entry name" value="ALPHA-1,4 POLYGALACTOSAMINIDASE, PUTATIVE (AFU_ORTHOLOGUE AFUA_3G07890)-RELATED"/>
    <property type="match status" value="1"/>
</dbReference>
<feature type="signal peptide" evidence="1">
    <location>
        <begin position="1"/>
        <end position="47"/>
    </location>
</feature>
<feature type="chain" id="PRO_5047002492" description="Glycoside-hydrolase family GH114 TIM-barrel domain-containing protein" evidence="1">
    <location>
        <begin position="48"/>
        <end position="295"/>
    </location>
</feature>
<dbReference type="RefSeq" id="WP_101285998.1">
    <property type="nucleotide sequence ID" value="NZ_CP024199.1"/>
</dbReference>
<evidence type="ECO:0000256" key="1">
    <source>
        <dbReference type="SAM" id="SignalP"/>
    </source>
</evidence>
<evidence type="ECO:0000313" key="4">
    <source>
        <dbReference type="Proteomes" id="UP000233458"/>
    </source>
</evidence>
<dbReference type="SUPFAM" id="SSF51445">
    <property type="entry name" value="(Trans)glycosidases"/>
    <property type="match status" value="1"/>
</dbReference>
<evidence type="ECO:0000313" key="3">
    <source>
        <dbReference type="EMBL" id="AUG54785.1"/>
    </source>
</evidence>
<dbReference type="InterPro" id="IPR004352">
    <property type="entry name" value="GH114_TIM-barrel"/>
</dbReference>
<gene>
    <name evidence="3" type="ORF">CSC3H3_20205</name>
</gene>